<keyword evidence="3" id="KW-1185">Reference proteome</keyword>
<dbReference type="Pfam" id="PF26226">
    <property type="entry name" value="DUF8052"/>
    <property type="match status" value="1"/>
</dbReference>
<reference evidence="2" key="1">
    <citation type="journal article" date="2021" name="mSystems">
        <title>Bacteria and Archaea Synergistically Convert Glycine Betaine to Biogenic Methane in the Formosa Cold Seep of the South China Sea.</title>
        <authorList>
            <person name="Li L."/>
            <person name="Zhang W."/>
            <person name="Zhang S."/>
            <person name="Song L."/>
            <person name="Sun Q."/>
            <person name="Zhang H."/>
            <person name="Xiang H."/>
            <person name="Dong X."/>
        </authorList>
    </citation>
    <scope>NUCLEOTIDE SEQUENCE</scope>
    <source>
        <strain evidence="2">ZWT</strain>
    </source>
</reference>
<proteinExistence type="predicted"/>
<feature type="domain" description="DUF8052" evidence="1">
    <location>
        <begin position="10"/>
        <end position="70"/>
    </location>
</feature>
<dbReference type="InterPro" id="IPR058365">
    <property type="entry name" value="DUF8052"/>
</dbReference>
<dbReference type="RefSeq" id="WP_250858890.1">
    <property type="nucleotide sequence ID" value="NZ_JAGSOJ010000002.1"/>
</dbReference>
<gene>
    <name evidence="2" type="ORF">KDK92_08960</name>
</gene>
<sequence length="77" mass="9089">MEYGMGDTSKMRENFVKALKNNYDLKYEDKLMDEVFDIIGEYNVRNSKYVLSKKAEIYSFKNDGHFSSRNFNLIVSV</sequence>
<organism evidence="2 3">
    <name type="scientific">Oceanirhabdus seepicola</name>
    <dbReference type="NCBI Taxonomy" id="2828781"/>
    <lineage>
        <taxon>Bacteria</taxon>
        <taxon>Bacillati</taxon>
        <taxon>Bacillota</taxon>
        <taxon>Clostridia</taxon>
        <taxon>Eubacteriales</taxon>
        <taxon>Clostridiaceae</taxon>
        <taxon>Oceanirhabdus</taxon>
    </lineage>
</organism>
<protein>
    <recommendedName>
        <fullName evidence="1">DUF8052 domain-containing protein</fullName>
    </recommendedName>
</protein>
<reference evidence="2" key="2">
    <citation type="submission" date="2021-04" db="EMBL/GenBank/DDBJ databases">
        <authorList>
            <person name="Dong X."/>
        </authorList>
    </citation>
    <scope>NUCLEOTIDE SEQUENCE</scope>
    <source>
        <strain evidence="2">ZWT</strain>
    </source>
</reference>
<dbReference type="Proteomes" id="UP001056429">
    <property type="component" value="Unassembled WGS sequence"/>
</dbReference>
<accession>A0A9J6P0H0</accession>
<dbReference type="EMBL" id="JAGSOJ010000002">
    <property type="protein sequence ID" value="MCM1989868.1"/>
    <property type="molecule type" value="Genomic_DNA"/>
</dbReference>
<evidence type="ECO:0000313" key="2">
    <source>
        <dbReference type="EMBL" id="MCM1989868.1"/>
    </source>
</evidence>
<comment type="caution">
    <text evidence="2">The sequence shown here is derived from an EMBL/GenBank/DDBJ whole genome shotgun (WGS) entry which is preliminary data.</text>
</comment>
<evidence type="ECO:0000259" key="1">
    <source>
        <dbReference type="Pfam" id="PF26226"/>
    </source>
</evidence>
<dbReference type="AlphaFoldDB" id="A0A9J6P0H0"/>
<evidence type="ECO:0000313" key="3">
    <source>
        <dbReference type="Proteomes" id="UP001056429"/>
    </source>
</evidence>
<name>A0A9J6P0H0_9CLOT</name>